<dbReference type="InterPro" id="IPR035214">
    <property type="entry name" value="DUF5324"/>
</dbReference>
<evidence type="ECO:0000313" key="3">
    <source>
        <dbReference type="Proteomes" id="UP000637788"/>
    </source>
</evidence>
<accession>A0A917QRV2</accession>
<dbReference type="EMBL" id="BMPQ01000005">
    <property type="protein sequence ID" value="GGK64528.1"/>
    <property type="molecule type" value="Genomic_DNA"/>
</dbReference>
<evidence type="ECO:0000256" key="1">
    <source>
        <dbReference type="SAM" id="MobiDB-lite"/>
    </source>
</evidence>
<gene>
    <name evidence="2" type="ORF">GCM10010094_26840</name>
</gene>
<dbReference type="Gene3D" id="1.20.120.20">
    <property type="entry name" value="Apolipoprotein"/>
    <property type="match status" value="1"/>
</dbReference>
<evidence type="ECO:0000313" key="2">
    <source>
        <dbReference type="EMBL" id="GGK64528.1"/>
    </source>
</evidence>
<name>A0A917QRV2_9ACTN</name>
<keyword evidence="3" id="KW-1185">Reference proteome</keyword>
<protein>
    <submittedName>
        <fullName evidence="2">Uncharacterized protein</fullName>
    </submittedName>
</protein>
<dbReference type="Proteomes" id="UP000637788">
    <property type="component" value="Unassembled WGS sequence"/>
</dbReference>
<reference evidence="2" key="1">
    <citation type="journal article" date="2014" name="Int. J. Syst. Evol. Microbiol.">
        <title>Complete genome sequence of Corynebacterium casei LMG S-19264T (=DSM 44701T), isolated from a smear-ripened cheese.</title>
        <authorList>
            <consortium name="US DOE Joint Genome Institute (JGI-PGF)"/>
            <person name="Walter F."/>
            <person name="Albersmeier A."/>
            <person name="Kalinowski J."/>
            <person name="Ruckert C."/>
        </authorList>
    </citation>
    <scope>NUCLEOTIDE SEQUENCE</scope>
    <source>
        <strain evidence="2">JCM 3035</strain>
    </source>
</reference>
<feature type="region of interest" description="Disordered" evidence="1">
    <location>
        <begin position="212"/>
        <end position="256"/>
    </location>
</feature>
<feature type="compositionally biased region" description="Basic and acidic residues" evidence="1">
    <location>
        <begin position="245"/>
        <end position="256"/>
    </location>
</feature>
<sequence>MSFWGISQCPPYATEEEDPVTRIDSVRAATGSAKGSVLHAAEAVAPYADTAKDRAAHYAQEARVRLAPKVSAAAHQAADQARTQYDAHLAPRLEQARTHVPPKVDYAAHEAALRARIAARQAADYSRPRIEQARAAAGPVREEAAARSAAALAALRGQVSPKEIEKLARRHQRRARVGRLAKGLAVLGVLTGGAFAAWKWWDKQANPDWLVEPPAATEVPDTGQLASVDGSGQEALDPEVQAKQAEAEAAERDKRG</sequence>
<dbReference type="AlphaFoldDB" id="A0A917QRV2"/>
<proteinExistence type="predicted"/>
<reference evidence="2" key="2">
    <citation type="submission" date="2020-09" db="EMBL/GenBank/DDBJ databases">
        <authorList>
            <person name="Sun Q."/>
            <person name="Ohkuma M."/>
        </authorList>
    </citation>
    <scope>NUCLEOTIDE SEQUENCE</scope>
    <source>
        <strain evidence="2">JCM 3035</strain>
    </source>
</reference>
<comment type="caution">
    <text evidence="2">The sequence shown here is derived from an EMBL/GenBank/DDBJ whole genome shotgun (WGS) entry which is preliminary data.</text>
</comment>
<organism evidence="2 3">
    <name type="scientific">Streptomyces flaveus</name>
    <dbReference type="NCBI Taxonomy" id="66370"/>
    <lineage>
        <taxon>Bacteria</taxon>
        <taxon>Bacillati</taxon>
        <taxon>Actinomycetota</taxon>
        <taxon>Actinomycetes</taxon>
        <taxon>Kitasatosporales</taxon>
        <taxon>Streptomycetaceae</taxon>
        <taxon>Streptomyces</taxon>
        <taxon>Streptomyces aurantiacus group</taxon>
    </lineage>
</organism>
<dbReference type="Pfam" id="PF17258">
    <property type="entry name" value="DUF5324"/>
    <property type="match status" value="1"/>
</dbReference>